<keyword evidence="3" id="KW-0539">Nucleus</keyword>
<dbReference type="InterPro" id="IPR036980">
    <property type="entry name" value="RNase_P/MRP_Rpp29_sf"/>
</dbReference>
<evidence type="ECO:0000256" key="2">
    <source>
        <dbReference type="ARBA" id="ARBA00006181"/>
    </source>
</evidence>
<sequence length="307" mass="35844">MSGTNELEKHLLTRCYDSHHEILQVLESRYSTEGSASSKSNIYFKSNDEPFKKRKLNLLQQDNSCDIPVIRKQSTRKELKEYMNKTLTNQRKLIKKVQRLRKTGKPFDLQDYLDRYNVPKFENFIQMNQLWQSYIQNILSYDGKFQFQISNILPKLVNADFNGCFITVLQSRNTNVVGTRGIVVWDSQHSFIVVTPRGEDSREWTDGRDVNFLSPTELIGGFKVIPKQHTMFGFEIIVPHNNNNNNKEEEEEDNVLEREHGENDLVEGNDDDFVESIAFTIIGSRFELRSVDRSSKKFKNHPIQDVL</sequence>
<comment type="caution">
    <text evidence="4">The sequence shown here is derived from an EMBL/GenBank/DDBJ whole genome shotgun (WGS) entry which is preliminary data.</text>
</comment>
<comment type="subcellular location">
    <subcellularLocation>
        <location evidence="1">Nucleus</location>
    </subcellularLocation>
</comment>
<dbReference type="Proteomes" id="UP001202479">
    <property type="component" value="Unassembled WGS sequence"/>
</dbReference>
<dbReference type="GO" id="GO:0006364">
    <property type="term" value="P:rRNA processing"/>
    <property type="evidence" value="ECO:0007669"/>
    <property type="project" value="TreeGrafter"/>
</dbReference>
<dbReference type="GeneID" id="73381789"/>
<dbReference type="SMART" id="SM00538">
    <property type="entry name" value="POP4"/>
    <property type="match status" value="1"/>
</dbReference>
<dbReference type="PIRSF" id="PIRSF027081">
    <property type="entry name" value="RNase_P/MRP_p29_subunit"/>
    <property type="match status" value="1"/>
</dbReference>
<dbReference type="Pfam" id="PF01868">
    <property type="entry name" value="RNase_P-MRP_p29"/>
    <property type="match status" value="1"/>
</dbReference>
<dbReference type="SUPFAM" id="SSF101744">
    <property type="entry name" value="Rof/RNase P subunit-like"/>
    <property type="match status" value="1"/>
</dbReference>
<keyword evidence="3" id="KW-0819">tRNA processing</keyword>
<evidence type="ECO:0000256" key="3">
    <source>
        <dbReference type="PIRNR" id="PIRNR027081"/>
    </source>
</evidence>
<evidence type="ECO:0000256" key="1">
    <source>
        <dbReference type="ARBA" id="ARBA00004123"/>
    </source>
</evidence>
<comment type="similarity">
    <text evidence="2">Belongs to the eukaryotic/archaeal RNase P protein component 1 family.</text>
</comment>
<proteinExistence type="inferred from homology"/>
<dbReference type="GO" id="GO:0001682">
    <property type="term" value="P:tRNA 5'-leader removal"/>
    <property type="evidence" value="ECO:0007669"/>
    <property type="project" value="InterPro"/>
</dbReference>
<reference evidence="4" key="1">
    <citation type="journal article" date="2022" name="DNA Res.">
        <title>Genome analysis of five recently described species of the CUG-Ser clade uncovers Candida theae as a new hybrid lineage with pathogenic potential in the Candida parapsilosis species complex.</title>
        <authorList>
            <person name="Mixao V."/>
            <person name="Del Olmo V."/>
            <person name="Hegedusova E."/>
            <person name="Saus E."/>
            <person name="Pryszcz L."/>
            <person name="Cillingova A."/>
            <person name="Nosek J."/>
            <person name="Gabaldon T."/>
        </authorList>
    </citation>
    <scope>NUCLEOTIDE SEQUENCE</scope>
    <source>
        <strain evidence="4">CBS 10844</strain>
    </source>
</reference>
<dbReference type="InterPro" id="IPR016848">
    <property type="entry name" value="RNase_P/MRP_Rpp29-subunit"/>
</dbReference>
<dbReference type="AlphaFoldDB" id="A0AAI9WWV4"/>
<dbReference type="InterPro" id="IPR023534">
    <property type="entry name" value="Rof/RNase_P-like"/>
</dbReference>
<name>A0AAI9WWV4_9ASCO</name>
<dbReference type="GO" id="GO:0005634">
    <property type="term" value="C:nucleus"/>
    <property type="evidence" value="ECO:0007669"/>
    <property type="project" value="UniProtKB-SubCell"/>
</dbReference>
<accession>A0AAI9WWV4</accession>
<evidence type="ECO:0000313" key="5">
    <source>
        <dbReference type="Proteomes" id="UP001202479"/>
    </source>
</evidence>
<dbReference type="RefSeq" id="XP_049178861.1">
    <property type="nucleotide sequence ID" value="XM_049325586.1"/>
</dbReference>
<organism evidence="4 5">
    <name type="scientific">Candida oxycetoniae</name>
    <dbReference type="NCBI Taxonomy" id="497107"/>
    <lineage>
        <taxon>Eukaryota</taxon>
        <taxon>Fungi</taxon>
        <taxon>Dikarya</taxon>
        <taxon>Ascomycota</taxon>
        <taxon>Saccharomycotina</taxon>
        <taxon>Pichiomycetes</taxon>
        <taxon>Debaryomycetaceae</taxon>
        <taxon>Candida/Lodderomyces clade</taxon>
        <taxon>Candida</taxon>
    </lineage>
</organism>
<protein>
    <recommendedName>
        <fullName evidence="3">Ribonuclease P protein subunit</fullName>
    </recommendedName>
</protein>
<dbReference type="EMBL" id="JAHUZD010000138">
    <property type="protein sequence ID" value="KAI3403114.1"/>
    <property type="molecule type" value="Genomic_DNA"/>
</dbReference>
<dbReference type="InterPro" id="IPR002730">
    <property type="entry name" value="Rpp29/RNP1"/>
</dbReference>
<gene>
    <name evidence="4" type="ORF">KGF56_004174</name>
</gene>
<keyword evidence="5" id="KW-1185">Reference proteome</keyword>
<evidence type="ECO:0000313" key="4">
    <source>
        <dbReference type="EMBL" id="KAI3403114.1"/>
    </source>
</evidence>
<dbReference type="PANTHER" id="PTHR13348:SF0">
    <property type="entry name" value="RIBONUCLEASE P PROTEIN SUBUNIT P29"/>
    <property type="match status" value="1"/>
</dbReference>
<dbReference type="GO" id="GO:0033204">
    <property type="term" value="F:ribonuclease P RNA binding"/>
    <property type="evidence" value="ECO:0007669"/>
    <property type="project" value="InterPro"/>
</dbReference>
<dbReference type="GO" id="GO:0030677">
    <property type="term" value="C:ribonuclease P complex"/>
    <property type="evidence" value="ECO:0007669"/>
    <property type="project" value="InterPro"/>
</dbReference>
<dbReference type="GO" id="GO:0000172">
    <property type="term" value="C:ribonuclease MRP complex"/>
    <property type="evidence" value="ECO:0007669"/>
    <property type="project" value="InterPro"/>
</dbReference>
<dbReference type="Gene3D" id="2.30.30.210">
    <property type="entry name" value="Ribonuclease P/MRP, subunit p29"/>
    <property type="match status" value="1"/>
</dbReference>
<dbReference type="PANTHER" id="PTHR13348">
    <property type="entry name" value="RIBONUCLEASE P SUBUNIT P29"/>
    <property type="match status" value="1"/>
</dbReference>